<evidence type="ECO:0000259" key="2">
    <source>
        <dbReference type="Pfam" id="PF13240"/>
    </source>
</evidence>
<dbReference type="Pfam" id="PF13240">
    <property type="entry name" value="Zn_Ribbon_1"/>
    <property type="match status" value="1"/>
</dbReference>
<sequence>MKCKFCGKELQDGSTFCTSCGRSLNAAPPPKRPIGGGGENKRVIVLPSDGPSFGYALLCFFFPLAGLILYLVWKDFLPQRAHSCGMGALVSVIVGFVLSIILFIVALAVGWNISIRIPLL</sequence>
<evidence type="ECO:0000313" key="4">
    <source>
        <dbReference type="Proteomes" id="UP000886847"/>
    </source>
</evidence>
<comment type="caution">
    <text evidence="3">The sequence shown here is derived from an EMBL/GenBank/DDBJ whole genome shotgun (WGS) entry which is preliminary data.</text>
</comment>
<dbReference type="AlphaFoldDB" id="A0A9D1VZM5"/>
<dbReference type="InterPro" id="IPR026870">
    <property type="entry name" value="Zinc_ribbon_dom"/>
</dbReference>
<reference evidence="3" key="1">
    <citation type="journal article" date="2021" name="PeerJ">
        <title>Extensive microbial diversity within the chicken gut microbiome revealed by metagenomics and culture.</title>
        <authorList>
            <person name="Gilroy R."/>
            <person name="Ravi A."/>
            <person name="Getino M."/>
            <person name="Pursley I."/>
            <person name="Horton D.L."/>
            <person name="Alikhan N.F."/>
            <person name="Baker D."/>
            <person name="Gharbi K."/>
            <person name="Hall N."/>
            <person name="Watson M."/>
            <person name="Adriaenssens E.M."/>
            <person name="Foster-Nyarko E."/>
            <person name="Jarju S."/>
            <person name="Secka A."/>
            <person name="Antonio M."/>
            <person name="Oren A."/>
            <person name="Chaudhuri R.R."/>
            <person name="La Ragione R."/>
            <person name="Hildebrand F."/>
            <person name="Pallen M.J."/>
        </authorList>
    </citation>
    <scope>NUCLEOTIDE SEQUENCE</scope>
    <source>
        <strain evidence="3">2189</strain>
    </source>
</reference>
<keyword evidence="1" id="KW-0472">Membrane</keyword>
<dbReference type="EMBL" id="DXEW01000004">
    <property type="protein sequence ID" value="HIX49818.1"/>
    <property type="molecule type" value="Genomic_DNA"/>
</dbReference>
<dbReference type="Proteomes" id="UP000886847">
    <property type="component" value="Unassembled WGS sequence"/>
</dbReference>
<proteinExistence type="predicted"/>
<evidence type="ECO:0000256" key="1">
    <source>
        <dbReference type="SAM" id="Phobius"/>
    </source>
</evidence>
<protein>
    <submittedName>
        <fullName evidence="3">Zinc ribbon domain-containing protein</fullName>
    </submittedName>
</protein>
<feature type="transmembrane region" description="Helical" evidence="1">
    <location>
        <begin position="53"/>
        <end position="73"/>
    </location>
</feature>
<feature type="transmembrane region" description="Helical" evidence="1">
    <location>
        <begin position="85"/>
        <end position="111"/>
    </location>
</feature>
<name>A0A9D1VZM5_9FIRM</name>
<organism evidence="3 4">
    <name type="scientific">Candidatus Borkfalkia faecavium</name>
    <dbReference type="NCBI Taxonomy" id="2838508"/>
    <lineage>
        <taxon>Bacteria</taxon>
        <taxon>Bacillati</taxon>
        <taxon>Bacillota</taxon>
        <taxon>Clostridia</taxon>
        <taxon>Christensenellales</taxon>
        <taxon>Christensenellaceae</taxon>
        <taxon>Candidatus Borkfalkia</taxon>
    </lineage>
</organism>
<keyword evidence="1" id="KW-0812">Transmembrane</keyword>
<keyword evidence="1" id="KW-1133">Transmembrane helix</keyword>
<reference evidence="3" key="2">
    <citation type="submission" date="2021-04" db="EMBL/GenBank/DDBJ databases">
        <authorList>
            <person name="Gilroy R."/>
        </authorList>
    </citation>
    <scope>NUCLEOTIDE SEQUENCE</scope>
    <source>
        <strain evidence="3">2189</strain>
    </source>
</reference>
<gene>
    <name evidence="3" type="ORF">H9851_00845</name>
</gene>
<feature type="domain" description="Zinc-ribbon" evidence="2">
    <location>
        <begin position="2"/>
        <end position="24"/>
    </location>
</feature>
<evidence type="ECO:0000313" key="3">
    <source>
        <dbReference type="EMBL" id="HIX49818.1"/>
    </source>
</evidence>
<accession>A0A9D1VZM5</accession>